<gene>
    <name evidence="2" type="ORF">DYB32_008680</name>
</gene>
<dbReference type="SUPFAM" id="SSF51045">
    <property type="entry name" value="WW domain"/>
    <property type="match status" value="1"/>
</dbReference>
<dbReference type="Gene3D" id="2.20.70.10">
    <property type="match status" value="1"/>
</dbReference>
<dbReference type="Pfam" id="PF00397">
    <property type="entry name" value="WW"/>
    <property type="match status" value="1"/>
</dbReference>
<dbReference type="AlphaFoldDB" id="A0A418AKC9"/>
<dbReference type="VEuPathDB" id="FungiDB:H310_14099"/>
<dbReference type="InterPro" id="IPR036020">
    <property type="entry name" value="WW_dom_sf"/>
</dbReference>
<protein>
    <recommendedName>
        <fullName evidence="1">WW domain-containing protein</fullName>
    </recommendedName>
</protein>
<feature type="domain" description="WW" evidence="1">
    <location>
        <begin position="15"/>
        <end position="37"/>
    </location>
</feature>
<evidence type="ECO:0000313" key="2">
    <source>
        <dbReference type="EMBL" id="RHY24809.1"/>
    </source>
</evidence>
<organism evidence="2 3">
    <name type="scientific">Aphanomyces invadans</name>
    <dbReference type="NCBI Taxonomy" id="157072"/>
    <lineage>
        <taxon>Eukaryota</taxon>
        <taxon>Sar</taxon>
        <taxon>Stramenopiles</taxon>
        <taxon>Oomycota</taxon>
        <taxon>Saprolegniomycetes</taxon>
        <taxon>Saprolegniales</taxon>
        <taxon>Verrucalvaceae</taxon>
        <taxon>Aphanomyces</taxon>
    </lineage>
</organism>
<dbReference type="InterPro" id="IPR001202">
    <property type="entry name" value="WW_dom"/>
</dbReference>
<accession>A0A418AKC9</accession>
<comment type="caution">
    <text evidence="2">The sequence shown here is derived from an EMBL/GenBank/DDBJ whole genome shotgun (WGS) entry which is preliminary data.</text>
</comment>
<dbReference type="PROSITE" id="PS50020">
    <property type="entry name" value="WW_DOMAIN_2"/>
    <property type="match status" value="1"/>
</dbReference>
<name>A0A418AKC9_9STRA</name>
<proteinExistence type="predicted"/>
<evidence type="ECO:0000259" key="1">
    <source>
        <dbReference type="PROSITE" id="PS50020"/>
    </source>
</evidence>
<sequence>MVQLASSVYRKCYDSNTGLAYYCNLKTGETAWDRPKIFGSDDAPDYDANPTVVGDAVVADDKQIADSGGVMADSTVDEAISTEGSTLQVDTEAEAKIELAKLEGLELVQRQAQVKADLERQNRKQVHRGRKNWEKRMRLEQQAHRAARLQQIAGDNKQAIQDLLDGKSVTQRTAYMEACQRPNVPVVRELLRHGTPAEWRAMLTLFRAGARIHWTDKQGRVARDGITHKKVMALHEAACGVWSPHAASVFPNNFRAATVTLAFVAKCQRVASAGAKARALKAAAATRVDLQKNLIQAKVQYD</sequence>
<reference evidence="2 3" key="1">
    <citation type="submission" date="2018-08" db="EMBL/GenBank/DDBJ databases">
        <title>Aphanomyces genome sequencing and annotation.</title>
        <authorList>
            <person name="Minardi D."/>
            <person name="Oidtmann B."/>
            <person name="Van Der Giezen M."/>
            <person name="Studholme D.J."/>
        </authorList>
    </citation>
    <scope>NUCLEOTIDE SEQUENCE [LARGE SCALE GENOMIC DNA]</scope>
    <source>
        <strain evidence="2 3">NJM0002</strain>
    </source>
</reference>
<keyword evidence="3" id="KW-1185">Reference proteome</keyword>
<dbReference type="EMBL" id="QUSY01001491">
    <property type="protein sequence ID" value="RHY24809.1"/>
    <property type="molecule type" value="Genomic_DNA"/>
</dbReference>
<evidence type="ECO:0000313" key="3">
    <source>
        <dbReference type="Proteomes" id="UP000285060"/>
    </source>
</evidence>
<dbReference type="Proteomes" id="UP000285060">
    <property type="component" value="Unassembled WGS sequence"/>
</dbReference>